<dbReference type="InterPro" id="IPR015943">
    <property type="entry name" value="WD40/YVTN_repeat-like_dom_sf"/>
</dbReference>
<dbReference type="EMBL" id="FOIB01000013">
    <property type="protein sequence ID" value="SEU39021.1"/>
    <property type="molecule type" value="Genomic_DNA"/>
</dbReference>
<gene>
    <name evidence="2" type="ORF">SAMN05443572_113279</name>
</gene>
<accession>A0ABY1CVM3</accession>
<reference evidence="2 3" key="1">
    <citation type="submission" date="2016-10" db="EMBL/GenBank/DDBJ databases">
        <authorList>
            <person name="Varghese N."/>
            <person name="Submissions S."/>
        </authorList>
    </citation>
    <scope>NUCLEOTIDE SEQUENCE [LARGE SCALE GENOMIC DNA]</scope>
    <source>
        <strain evidence="2 3">DSM 16525</strain>
    </source>
</reference>
<evidence type="ECO:0000256" key="1">
    <source>
        <dbReference type="SAM" id="MobiDB-lite"/>
    </source>
</evidence>
<dbReference type="Gene3D" id="2.130.10.10">
    <property type="entry name" value="YVTN repeat-like/Quinoprotein amine dehydrogenase"/>
    <property type="match status" value="1"/>
</dbReference>
<dbReference type="SUPFAM" id="SSF50998">
    <property type="entry name" value="Quinoprotein alcohol dehydrogenase-like"/>
    <property type="match status" value="1"/>
</dbReference>
<feature type="compositionally biased region" description="Basic and acidic residues" evidence="1">
    <location>
        <begin position="1"/>
        <end position="11"/>
    </location>
</feature>
<comment type="caution">
    <text evidence="2">The sequence shown here is derived from an EMBL/GenBank/DDBJ whole genome shotgun (WGS) entry which is preliminary data.</text>
</comment>
<sequence>MRMIDSVELHPQRAPAPPRAASTSVAKDTVPYVEFLAFEPRGALLVIEAPNIASQLGRLVRRSGPRFEVEAELTGLRGPGALSPGGRWLLTGGALLSGRAASCEVIDLLTFQVVRTLPLMRPFVWIDDEHFIAQSPNWESTFEGATVVRTERRRVEPALAASAPSLMTPAPSMVRVTLTTLDCQPLLPSLLLDEETCAVLSSDGDVLYTATSYSRVSAVRVSDGQLLWQRPPSRLVTEGTVYAMALDSSTNRLVTVGSGVAHDTLVLDAQRGDELSRHSLEKLTRAMTTGPSTRGDAIHFRENGLGVIGTNNGLVIEIGTDGRWCAFKAGTRSHRAIAFSPDGASMILGGAEKNLRVVPLTAR</sequence>
<evidence type="ECO:0000313" key="3">
    <source>
        <dbReference type="Proteomes" id="UP000183760"/>
    </source>
</evidence>
<keyword evidence="3" id="KW-1185">Reference proteome</keyword>
<dbReference type="RefSeq" id="WP_143097460.1">
    <property type="nucleotide sequence ID" value="NZ_BJXR01000052.1"/>
</dbReference>
<protein>
    <recommendedName>
        <fullName evidence="4">Lipoprotein LpqB beta-propeller domain-containing protein</fullName>
    </recommendedName>
</protein>
<dbReference type="InterPro" id="IPR011047">
    <property type="entry name" value="Quinoprotein_ADH-like_sf"/>
</dbReference>
<feature type="region of interest" description="Disordered" evidence="1">
    <location>
        <begin position="1"/>
        <end position="22"/>
    </location>
</feature>
<proteinExistence type="predicted"/>
<name>A0ABY1CVM3_MYXFU</name>
<evidence type="ECO:0000313" key="2">
    <source>
        <dbReference type="EMBL" id="SEU39021.1"/>
    </source>
</evidence>
<evidence type="ECO:0008006" key="4">
    <source>
        <dbReference type="Google" id="ProtNLM"/>
    </source>
</evidence>
<organism evidence="2 3">
    <name type="scientific">Myxococcus fulvus</name>
    <dbReference type="NCBI Taxonomy" id="33"/>
    <lineage>
        <taxon>Bacteria</taxon>
        <taxon>Pseudomonadati</taxon>
        <taxon>Myxococcota</taxon>
        <taxon>Myxococcia</taxon>
        <taxon>Myxococcales</taxon>
        <taxon>Cystobacterineae</taxon>
        <taxon>Myxococcaceae</taxon>
        <taxon>Myxococcus</taxon>
    </lineage>
</organism>
<dbReference type="Proteomes" id="UP000183760">
    <property type="component" value="Unassembled WGS sequence"/>
</dbReference>